<feature type="non-terminal residue" evidence="2">
    <location>
        <position position="246"/>
    </location>
</feature>
<feature type="transmembrane region" description="Helical" evidence="1">
    <location>
        <begin position="221"/>
        <end position="238"/>
    </location>
</feature>
<keyword evidence="1" id="KW-1133">Transmembrane helix</keyword>
<name>X1JN36_9ZZZZ</name>
<dbReference type="SUPFAM" id="SSF53474">
    <property type="entry name" value="alpha/beta-Hydrolases"/>
    <property type="match status" value="1"/>
</dbReference>
<gene>
    <name evidence="2" type="ORF">S03H2_59519</name>
</gene>
<evidence type="ECO:0000256" key="1">
    <source>
        <dbReference type="SAM" id="Phobius"/>
    </source>
</evidence>
<evidence type="ECO:0000313" key="2">
    <source>
        <dbReference type="EMBL" id="GAH82875.1"/>
    </source>
</evidence>
<feature type="non-terminal residue" evidence="2">
    <location>
        <position position="1"/>
    </location>
</feature>
<dbReference type="AlphaFoldDB" id="X1JN36"/>
<proteinExistence type="predicted"/>
<organism evidence="2">
    <name type="scientific">marine sediment metagenome</name>
    <dbReference type="NCBI Taxonomy" id="412755"/>
    <lineage>
        <taxon>unclassified sequences</taxon>
        <taxon>metagenomes</taxon>
        <taxon>ecological metagenomes</taxon>
    </lineage>
</organism>
<dbReference type="EMBL" id="BARU01038275">
    <property type="protein sequence ID" value="GAH82875.1"/>
    <property type="molecule type" value="Genomic_DNA"/>
</dbReference>
<evidence type="ECO:0008006" key="3">
    <source>
        <dbReference type="Google" id="ProtNLM"/>
    </source>
</evidence>
<feature type="transmembrane region" description="Helical" evidence="1">
    <location>
        <begin position="165"/>
        <end position="185"/>
    </location>
</feature>
<sequence length="246" mass="27761">AQDCSKLLDKLETLPFYSNVNTSQIGLIGHSLGGFVVLMNQALDPRFNVTVAWAPLVNFDPQVITIIPPGYDDYIPANLLNSTNTNNLLIIMHVYDEVINFDDQALVAQNLTGCEVFNITEPLIGGGHQLFSDIVIIKSIKWFENYFFKSETLNGPIYITFLTNYAIIFITLILLVLIVLSLTIYTSKFFPYKEEVIEKNLGKKTGTLSKIKDKAIRLKQILKIIFYTALFLINWEIFERALGLGG</sequence>
<accession>X1JN36</accession>
<reference evidence="2" key="1">
    <citation type="journal article" date="2014" name="Front. Microbiol.">
        <title>High frequency of phylogenetically diverse reductive dehalogenase-homologous genes in deep subseafloor sedimentary metagenomes.</title>
        <authorList>
            <person name="Kawai M."/>
            <person name="Futagami T."/>
            <person name="Toyoda A."/>
            <person name="Takaki Y."/>
            <person name="Nishi S."/>
            <person name="Hori S."/>
            <person name="Arai W."/>
            <person name="Tsubouchi T."/>
            <person name="Morono Y."/>
            <person name="Uchiyama I."/>
            <person name="Ito T."/>
            <person name="Fujiyama A."/>
            <person name="Inagaki F."/>
            <person name="Takami H."/>
        </authorList>
    </citation>
    <scope>NUCLEOTIDE SEQUENCE</scope>
    <source>
        <strain evidence="2">Expedition CK06-06</strain>
    </source>
</reference>
<keyword evidence="1" id="KW-0472">Membrane</keyword>
<protein>
    <recommendedName>
        <fullName evidence="3">Peptidase S9 prolyl oligopeptidase catalytic domain-containing protein</fullName>
    </recommendedName>
</protein>
<dbReference type="Gene3D" id="3.40.50.1820">
    <property type="entry name" value="alpha/beta hydrolase"/>
    <property type="match status" value="1"/>
</dbReference>
<keyword evidence="1" id="KW-0812">Transmembrane</keyword>
<dbReference type="InterPro" id="IPR029058">
    <property type="entry name" value="AB_hydrolase_fold"/>
</dbReference>
<comment type="caution">
    <text evidence="2">The sequence shown here is derived from an EMBL/GenBank/DDBJ whole genome shotgun (WGS) entry which is preliminary data.</text>
</comment>